<name>A0AA36NH01_9DINO</name>
<dbReference type="AlphaFoldDB" id="A0AA36NH01"/>
<evidence type="ECO:0000313" key="2">
    <source>
        <dbReference type="Proteomes" id="UP001178507"/>
    </source>
</evidence>
<protein>
    <recommendedName>
        <fullName evidence="3">Ppx/GppA phosphatase domain-containing protein</fullName>
    </recommendedName>
</protein>
<sequence length="418" mass="45772">MLSLAPPTARTASIVRPSRTSLRFMPEALGIAGLDPGACMVAAGVLSAGAAVAQVPRRAQRLRKRKAVLSPPSRLPDFLRTPLLIPAESEREPTVLVDCGSGSTRALYFQDDGRSHVAWEKSEWRGEPLAKALHCELRVEKLLRLLEKELSQLTAKGPVLLGATAGVRHAVEDGSLPESKLQLFRDRLHETFGPRARFMVLSGQEEARAEWEALQHALDFAPDLSRDHFDGMLSGGGMSCQLVLRRDGSSPDLFSFRNGVLAPAGLADRAGRGELLAEDLAAELDVLQRKAEEQAARLPRVAADGFALVEWLGLFVAGESTERDQVLGMGYERWLSRQEILERVSAHLAKLATQYSPGAGPVPRRAAISLNYGIILRAVLQRCFHAGSRFYCLKGVNWSTGHYLLHREVLEQSALQQV</sequence>
<dbReference type="Proteomes" id="UP001178507">
    <property type="component" value="Unassembled WGS sequence"/>
</dbReference>
<proteinExistence type="predicted"/>
<reference evidence="1" key="1">
    <citation type="submission" date="2023-08" db="EMBL/GenBank/DDBJ databases">
        <authorList>
            <person name="Chen Y."/>
            <person name="Shah S."/>
            <person name="Dougan E. K."/>
            <person name="Thang M."/>
            <person name="Chan C."/>
        </authorList>
    </citation>
    <scope>NUCLEOTIDE SEQUENCE</scope>
</reference>
<evidence type="ECO:0008006" key="3">
    <source>
        <dbReference type="Google" id="ProtNLM"/>
    </source>
</evidence>
<evidence type="ECO:0000313" key="1">
    <source>
        <dbReference type="EMBL" id="CAJ1403131.1"/>
    </source>
</evidence>
<gene>
    <name evidence="1" type="ORF">EVOR1521_LOCUS25873</name>
</gene>
<dbReference type="EMBL" id="CAUJNA010003482">
    <property type="protein sequence ID" value="CAJ1403131.1"/>
    <property type="molecule type" value="Genomic_DNA"/>
</dbReference>
<comment type="caution">
    <text evidence="1">The sequence shown here is derived from an EMBL/GenBank/DDBJ whole genome shotgun (WGS) entry which is preliminary data.</text>
</comment>
<keyword evidence="2" id="KW-1185">Reference proteome</keyword>
<organism evidence="1 2">
    <name type="scientific">Effrenium voratum</name>
    <dbReference type="NCBI Taxonomy" id="2562239"/>
    <lineage>
        <taxon>Eukaryota</taxon>
        <taxon>Sar</taxon>
        <taxon>Alveolata</taxon>
        <taxon>Dinophyceae</taxon>
        <taxon>Suessiales</taxon>
        <taxon>Symbiodiniaceae</taxon>
        <taxon>Effrenium</taxon>
    </lineage>
</organism>
<accession>A0AA36NH01</accession>